<proteinExistence type="predicted"/>
<dbReference type="EMBL" id="CAJRST010017779">
    <property type="protein sequence ID" value="CAG5946611.1"/>
    <property type="molecule type" value="Genomic_DNA"/>
</dbReference>
<dbReference type="AlphaFoldDB" id="A0A8S4BAY7"/>
<keyword evidence="4" id="KW-1185">Reference proteome</keyword>
<dbReference type="Proteomes" id="UP000677803">
    <property type="component" value="Unassembled WGS sequence"/>
</dbReference>
<evidence type="ECO:0000313" key="3">
    <source>
        <dbReference type="EMBL" id="CAG5946621.1"/>
    </source>
</evidence>
<keyword evidence="1" id="KW-0812">Transmembrane</keyword>
<evidence type="ECO:0000313" key="4">
    <source>
        <dbReference type="Proteomes" id="UP000677803"/>
    </source>
</evidence>
<organism evidence="3 4">
    <name type="scientific">Menidia menidia</name>
    <name type="common">Atlantic silverside</name>
    <dbReference type="NCBI Taxonomy" id="238744"/>
    <lineage>
        <taxon>Eukaryota</taxon>
        <taxon>Metazoa</taxon>
        <taxon>Chordata</taxon>
        <taxon>Craniata</taxon>
        <taxon>Vertebrata</taxon>
        <taxon>Euteleostomi</taxon>
        <taxon>Actinopterygii</taxon>
        <taxon>Neopterygii</taxon>
        <taxon>Teleostei</taxon>
        <taxon>Neoteleostei</taxon>
        <taxon>Acanthomorphata</taxon>
        <taxon>Ovalentaria</taxon>
        <taxon>Atherinomorphae</taxon>
        <taxon>Atheriniformes</taxon>
        <taxon>Atherinopsidae</taxon>
        <taxon>Menidiinae</taxon>
        <taxon>Menidia</taxon>
    </lineage>
</organism>
<keyword evidence="1" id="KW-1133">Transmembrane helix</keyword>
<accession>A0A8S4BAY7</accession>
<evidence type="ECO:0000256" key="1">
    <source>
        <dbReference type="SAM" id="Phobius"/>
    </source>
</evidence>
<gene>
    <name evidence="2" type="ORF">MMEN_LOCUS14145</name>
    <name evidence="3" type="ORF">MMEN_LOCUS14150</name>
</gene>
<evidence type="ECO:0000313" key="2">
    <source>
        <dbReference type="EMBL" id="CAG5946611.1"/>
    </source>
</evidence>
<protein>
    <submittedName>
        <fullName evidence="3">(Atlantic silverside) hypothetical protein</fullName>
    </submittedName>
</protein>
<dbReference type="EMBL" id="CAJRST010017779">
    <property type="protein sequence ID" value="CAG5946621.1"/>
    <property type="molecule type" value="Genomic_DNA"/>
</dbReference>
<dbReference type="OrthoDB" id="9530842at2759"/>
<comment type="caution">
    <text evidence="3">The sequence shown here is derived from an EMBL/GenBank/DDBJ whole genome shotgun (WGS) entry which is preliminary data.</text>
</comment>
<sequence>MGLRQFWRNYKVLIVMGTSLGLIHLGWYNLKGNPLLQKNREQYIPEPGIVAFVSPPAAAPPLPPAAAPPKTKIVNMKPQSWLRRNWLLAAGGAFVSIHLATWILQRVMKSSVRSEVAQKEKTDDKKIF</sequence>
<feature type="transmembrane region" description="Helical" evidence="1">
    <location>
        <begin position="12"/>
        <end position="30"/>
    </location>
</feature>
<name>A0A8S4BAY7_9TELE</name>
<feature type="transmembrane region" description="Helical" evidence="1">
    <location>
        <begin position="86"/>
        <end position="104"/>
    </location>
</feature>
<reference evidence="3" key="1">
    <citation type="submission" date="2021-05" db="EMBL/GenBank/DDBJ databases">
        <authorList>
            <person name="Tigano A."/>
        </authorList>
    </citation>
    <scope>NUCLEOTIDE SEQUENCE</scope>
</reference>
<keyword evidence="1" id="KW-0472">Membrane</keyword>